<evidence type="ECO:0000256" key="5">
    <source>
        <dbReference type="SAM" id="Coils"/>
    </source>
</evidence>
<keyword evidence="5" id="KW-0175">Coiled coil</keyword>
<keyword evidence="7" id="KW-1133">Transmembrane helix</keyword>
<dbReference type="InterPro" id="IPR000719">
    <property type="entry name" value="Prot_kinase_dom"/>
</dbReference>
<dbReference type="GO" id="GO:0051754">
    <property type="term" value="P:meiotic sister chromatid cohesion, centromeric"/>
    <property type="evidence" value="ECO:0007669"/>
    <property type="project" value="TreeGrafter"/>
</dbReference>
<accession>A0A1J1H501</accession>
<keyword evidence="7" id="KW-0472">Membrane</keyword>
<sequence>MFKKDIKNIYIKNYIKKIYIVKRYNENNTIEEKKSSILYKDFNDFIIILVNIRKYEKTLKKLKSDKSKSDFSKILLEYLDFYIANFGYKFHSFILEYKSDLITNDLNNCYVIDKLKKCHIESVVRNEYSRILFKYDSIKYLLYYIKKHIILFDTFNTNFQKLLVKYLSFALNPLNLLIFVYLKVYNKNGMNIKEENVCNKKKTNNQIICENKESTENNIELSNELCMNNLNKSQIFDSSNFFCNDLYSFICFYGEYITKYTIIRCYSEICANKEPIKRKLKIYHWIKNKIRNDLIQKICSNKCYKNLKLSDQINENIFNFYESNLNKYSQNLKRFTEVGSGFKCIKMSHKNFSYIYELVLLLYFIKKCLFNLNENINMFFQVFLYSLFKTIKMIIIYLYFNLPQYLCHYFLNIYLLFFKSKKKQVNDVLKKMKNTYKNIMSHIYIQKKIYFKEKICKYTGIKKPIEDKKRSNKTTFVKVNVNNVEGKKYKKILNLTYFEIKNYNGKKQNRNELRKFKIIHSYGAVIQLKYNNELFLREKKKNNKKKFQKKKKKKKIRFIYPNRFESMKRYSLLYRIILKNKFKKNRRSTITDLNIQENSMNYLLDNALINNYNDNSALKNDEYFNYNKINTNSRENYYYKKNILNKLFKSIFDNLCKENKFILNERNKNILNSENNVCNKDNYINYEYSENKKNAKSEENIINEIKEICRTDETNIISSNNIHLHENAQFKNEIKLSNLKLSVSIENNSTENYNENEKNGKNQEKVEKEEIQEKKEKEEIEETEEIQEKKEKEEIQEKKEKEEIQEKKEKEEIQEKVEKEEIQEKKEKEEIEEKEEIQEKKEKEEIQEKVEKEEIQEKEENEEKEEKEEKGQNKGNEKTLEVEEKVEKEEIQEIEEREQNKESEKTLEIEEKVEKEEIQEIEEREQNKENEKKLEVEGKVEKEELQEIEEREENKENEKTLEVVEKVEEEIQDIEEKEEIEEREQSKENEKTLEVEKNEENQLSKIKNLDNGSFSEYENFNNNSVYSNEFSKNNKEKEYYNGNISKEKYCNNINDIRDNVSISCKSDEKYKSYFTEELSTSEKLTSDYDYYLKIKKDKKKININTIGIINKTRKNRKNQEKEKKHIKLQKEICKYKYPKDKKESNTSIENDQKYIKIDIQEKEIIKKKEKKIEILNAGIESINAENEVTEYKQKEIVENEKEKEKREINIKDIEKCNKEVLKEKIENNFSNDKMDNGYYEDNIDSKYYEYEVDTKYNEEKTENKCIEVKIDELNKDTKYTEKDQNLFTSLQSECNKLNENIKQDECKESDESIKKIMENKEDNQSKEVDKKEYENSKKKKDLKKNILDETGLIENDSLSDDTLKTKNSKKLIFNLSLSDSEESLILESVENKKMKTHLNDVKENFFDSDKENDILEKLSESSDLIESYEKKCDKMEDLKILHEHFELKHEYNDAKNVEVDKSFIDTCEIYLNEKLATKRTSCNKFKLVIIYLFDHYIIGGINLINPYKSGENERYVYFTNIQSNINDIDHTKIFRYNDKELIETFKRNSEICLLSDKNEKRIMKILSKCGKGLNGSIFKCKINGKLLACKVQHKLILAKKEIYFSYLLKVRKCNKFNKYSKNSDSYYSNKNIFFEIYEHENKYIFPDELHYKVNHEADNSITESSKIANEIKRNDKNQNKDKGLSILLMKTHNYVITLNELINNFIRKNHKCINEELILFILYQIIVAVLQLHVLDILHGDIKIDNFLIIKNEKLCDGGRNNINNNYKKKKEKKDYNTKKKEKNYILNDKLNNYDKNTFLKNEFPLNLFLIDIGRGIDVKNFKKYLFYGEKNCDCYSFLNESIYNYHIDFIGIAQIASCLLFYKHIGHMKYKYEHSIEDKNNIIVNNLGITYSTHNNHFFDNKKKKKNLITTNNNKYREIENFIKLKEKIYQEKKEIKDDKPFKNHPREYKNNMLHGIDKVKYCNDGNNNKKKEQKQDGYQYNEKENKINKAGVDENNDLDNIYFKDYSKNLYVDEKNYEKINHYLNQIKKQAENYFVEKDNKNKIKNFNIKLILKRKKYSEFWEMFFHILLNFCNVYELNSVHYNSNEINKDPQKNCYHKLINKTYNYYFDFDKNNWEEINKNDKCDFSIKENRNYSFYCDKKYSTNDFDKNSKLLSNNLYYDNNINYNKKHSRYLNDDNVIKLKKRNLNTPLIKEKIDNSLGNNNKYFFIKNSISNFKNIRKTLYVNKHNIEKNKNKDINKEDSYTNGKGSKLINKRKLIFFENEQNKTKCRKLNNEKYYTECDYNNAKKSTKYITKLMKKKAIFILLNLKRIIERIFDDDEEKQRILLSELYTAATFF</sequence>
<dbReference type="Gene3D" id="1.10.510.10">
    <property type="entry name" value="Transferase(Phosphotransferase) domain 1"/>
    <property type="match status" value="1"/>
</dbReference>
<evidence type="ECO:0000256" key="2">
    <source>
        <dbReference type="ARBA" id="ARBA00022454"/>
    </source>
</evidence>
<feature type="region of interest" description="Disordered" evidence="6">
    <location>
        <begin position="750"/>
        <end position="999"/>
    </location>
</feature>
<evidence type="ECO:0000256" key="7">
    <source>
        <dbReference type="SAM" id="Phobius"/>
    </source>
</evidence>
<gene>
    <name evidence="9" type="ORF">PRELSG_0909100</name>
</gene>
<evidence type="ECO:0000256" key="3">
    <source>
        <dbReference type="ARBA" id="ARBA00022838"/>
    </source>
</evidence>
<dbReference type="GO" id="GO:0007094">
    <property type="term" value="P:mitotic spindle assembly checkpoint signaling"/>
    <property type="evidence" value="ECO:0007669"/>
    <property type="project" value="InterPro"/>
</dbReference>
<feature type="coiled-coil region" evidence="5">
    <location>
        <begin position="1256"/>
        <end position="1307"/>
    </location>
</feature>
<dbReference type="OrthoDB" id="248495at2759"/>
<evidence type="ECO:0000256" key="1">
    <source>
        <dbReference type="ARBA" id="ARBA00004629"/>
    </source>
</evidence>
<dbReference type="PROSITE" id="PS00108">
    <property type="entry name" value="PROTEIN_KINASE_ST"/>
    <property type="match status" value="1"/>
</dbReference>
<dbReference type="SUPFAM" id="SSF56112">
    <property type="entry name" value="Protein kinase-like (PK-like)"/>
    <property type="match status" value="1"/>
</dbReference>
<name>A0A1J1H501_PLARL</name>
<evidence type="ECO:0000256" key="4">
    <source>
        <dbReference type="ARBA" id="ARBA00023328"/>
    </source>
</evidence>
<organism evidence="9 10">
    <name type="scientific">Plasmodium relictum</name>
    <dbReference type="NCBI Taxonomy" id="85471"/>
    <lineage>
        <taxon>Eukaryota</taxon>
        <taxon>Sar</taxon>
        <taxon>Alveolata</taxon>
        <taxon>Apicomplexa</taxon>
        <taxon>Aconoidasida</taxon>
        <taxon>Haemosporida</taxon>
        <taxon>Plasmodiidae</taxon>
        <taxon>Plasmodium</taxon>
        <taxon>Plasmodium (Haemamoeba)</taxon>
    </lineage>
</organism>
<dbReference type="GO" id="GO:0004672">
    <property type="term" value="F:protein kinase activity"/>
    <property type="evidence" value="ECO:0007669"/>
    <property type="project" value="InterPro"/>
</dbReference>
<dbReference type="RefSeq" id="XP_028532996.1">
    <property type="nucleotide sequence ID" value="XM_028676515.1"/>
</dbReference>
<feature type="domain" description="Protein kinase" evidence="8">
    <location>
        <begin position="1563"/>
        <end position="1944"/>
    </location>
</feature>
<dbReference type="VEuPathDB" id="PlasmoDB:PRELSG_0909100"/>
<feature type="compositionally biased region" description="Basic and acidic residues" evidence="6">
    <location>
        <begin position="952"/>
        <end position="966"/>
    </location>
</feature>
<dbReference type="EMBL" id="LN835304">
    <property type="protein sequence ID" value="CRG99991.1"/>
    <property type="molecule type" value="Genomic_DNA"/>
</dbReference>
<proteinExistence type="predicted"/>
<dbReference type="PANTHER" id="PTHR14030:SF4">
    <property type="entry name" value="BUB1 KINASE, ISOFORM A-RELATED"/>
    <property type="match status" value="1"/>
</dbReference>
<dbReference type="GO" id="GO:0000776">
    <property type="term" value="C:kinetochore"/>
    <property type="evidence" value="ECO:0007669"/>
    <property type="project" value="UniProtKB-KW"/>
</dbReference>
<feature type="coiled-coil region" evidence="5">
    <location>
        <begin position="1165"/>
        <end position="1214"/>
    </location>
</feature>
<dbReference type="GO" id="GO:0005524">
    <property type="term" value="F:ATP binding"/>
    <property type="evidence" value="ECO:0007669"/>
    <property type="project" value="InterPro"/>
</dbReference>
<feature type="compositionally biased region" description="Basic and acidic residues" evidence="6">
    <location>
        <begin position="924"/>
        <end position="945"/>
    </location>
</feature>
<comment type="subcellular location">
    <subcellularLocation>
        <location evidence="1">Chromosome</location>
        <location evidence="1">Centromere</location>
        <location evidence="1">Kinetochore</location>
    </subcellularLocation>
</comment>
<dbReference type="GeneID" id="39736103"/>
<evidence type="ECO:0000313" key="9">
    <source>
        <dbReference type="EMBL" id="CRG99991.1"/>
    </source>
</evidence>
<feature type="compositionally biased region" description="Basic and acidic residues" evidence="6">
    <location>
        <begin position="755"/>
        <end position="778"/>
    </location>
</feature>
<dbReference type="InterPro" id="IPR015661">
    <property type="entry name" value="Bub1/Mad3"/>
</dbReference>
<feature type="compositionally biased region" description="Basic and acidic residues" evidence="6">
    <location>
        <begin position="983"/>
        <end position="999"/>
    </location>
</feature>
<dbReference type="PROSITE" id="PS50011">
    <property type="entry name" value="PROTEIN_KINASE_DOM"/>
    <property type="match status" value="1"/>
</dbReference>
<dbReference type="Proteomes" id="UP000220158">
    <property type="component" value="Chromosome 9"/>
</dbReference>
<feature type="compositionally biased region" description="Acidic residues" evidence="6">
    <location>
        <begin position="967"/>
        <end position="982"/>
    </location>
</feature>
<reference evidence="9 10" key="1">
    <citation type="submission" date="2015-04" db="EMBL/GenBank/DDBJ databases">
        <authorList>
            <consortium name="Pathogen Informatics"/>
        </authorList>
    </citation>
    <scope>NUCLEOTIDE SEQUENCE [LARGE SCALE GENOMIC DNA]</scope>
    <source>
        <strain evidence="9 10">SGS1</strain>
    </source>
</reference>
<feature type="compositionally biased region" description="Basic and acidic residues" evidence="6">
    <location>
        <begin position="786"/>
        <end position="855"/>
    </location>
</feature>
<keyword evidence="4" id="KW-0137">Centromere</keyword>
<dbReference type="InterPro" id="IPR008271">
    <property type="entry name" value="Ser/Thr_kinase_AS"/>
</dbReference>
<dbReference type="InterPro" id="IPR011009">
    <property type="entry name" value="Kinase-like_dom_sf"/>
</dbReference>
<keyword evidence="10" id="KW-1185">Reference proteome</keyword>
<dbReference type="PANTHER" id="PTHR14030">
    <property type="entry name" value="MITOTIC CHECKPOINT SERINE/THREONINE-PROTEIN KINASE BUB1"/>
    <property type="match status" value="1"/>
</dbReference>
<keyword evidence="7" id="KW-0812">Transmembrane</keyword>
<feature type="transmembrane region" description="Helical" evidence="7">
    <location>
        <begin position="352"/>
        <end position="370"/>
    </location>
</feature>
<keyword evidence="2" id="KW-0158">Chromosome</keyword>
<feature type="compositionally biased region" description="Basic and acidic residues" evidence="6">
    <location>
        <begin position="897"/>
        <end position="918"/>
    </location>
</feature>
<feature type="compositionally biased region" description="Basic and acidic residues" evidence="6">
    <location>
        <begin position="867"/>
        <end position="891"/>
    </location>
</feature>
<feature type="compositionally biased region" description="Acidic residues" evidence="6">
    <location>
        <begin position="856"/>
        <end position="866"/>
    </location>
</feature>
<evidence type="ECO:0000313" key="10">
    <source>
        <dbReference type="Proteomes" id="UP000220158"/>
    </source>
</evidence>
<dbReference type="KEGG" id="prel:PRELSG_0909100"/>
<dbReference type="GO" id="GO:0032991">
    <property type="term" value="C:protein-containing complex"/>
    <property type="evidence" value="ECO:0007669"/>
    <property type="project" value="UniProtKB-ARBA"/>
</dbReference>
<protein>
    <recommendedName>
        <fullName evidence="8">Protein kinase domain-containing protein</fullName>
    </recommendedName>
</protein>
<keyword evidence="3" id="KW-0995">Kinetochore</keyword>
<evidence type="ECO:0000256" key="6">
    <source>
        <dbReference type="SAM" id="MobiDB-lite"/>
    </source>
</evidence>
<evidence type="ECO:0000259" key="8">
    <source>
        <dbReference type="PROSITE" id="PS50011"/>
    </source>
</evidence>